<name>A0A7R9PKC5_TIMGE</name>
<evidence type="ECO:0008006" key="2">
    <source>
        <dbReference type="Google" id="ProtNLM"/>
    </source>
</evidence>
<reference evidence="1" key="1">
    <citation type="submission" date="2020-11" db="EMBL/GenBank/DDBJ databases">
        <authorList>
            <person name="Tran Van P."/>
        </authorList>
    </citation>
    <scope>NUCLEOTIDE SEQUENCE</scope>
</reference>
<organism evidence="1">
    <name type="scientific">Timema genevievae</name>
    <name type="common">Walking stick</name>
    <dbReference type="NCBI Taxonomy" id="629358"/>
    <lineage>
        <taxon>Eukaryota</taxon>
        <taxon>Metazoa</taxon>
        <taxon>Ecdysozoa</taxon>
        <taxon>Arthropoda</taxon>
        <taxon>Hexapoda</taxon>
        <taxon>Insecta</taxon>
        <taxon>Pterygota</taxon>
        <taxon>Neoptera</taxon>
        <taxon>Polyneoptera</taxon>
        <taxon>Phasmatodea</taxon>
        <taxon>Timematodea</taxon>
        <taxon>Timematoidea</taxon>
        <taxon>Timematidae</taxon>
        <taxon>Timema</taxon>
    </lineage>
</organism>
<evidence type="ECO:0000313" key="1">
    <source>
        <dbReference type="EMBL" id="CAD7591061.1"/>
    </source>
</evidence>
<gene>
    <name evidence="1" type="ORF">TGEB3V08_LOCUS4440</name>
</gene>
<dbReference type="EMBL" id="OE840538">
    <property type="protein sequence ID" value="CAD7591061.1"/>
    <property type="molecule type" value="Genomic_DNA"/>
</dbReference>
<protein>
    <recommendedName>
        <fullName evidence="2">Ig-like domain-containing protein</fullName>
    </recommendedName>
</protein>
<sequence length="84" mass="8953">MTGRSRLEYQLGGFPHSGFPLNIHAKADVPKFGEPIINVTVPVGREATLTCVVDDLATYKLANALVVLSSTAEDGEIEVRISVG</sequence>
<dbReference type="AlphaFoldDB" id="A0A7R9PKC5"/>
<proteinExistence type="predicted"/>
<accession>A0A7R9PKC5</accession>